<dbReference type="Proteomes" id="UP000317650">
    <property type="component" value="Chromosome 4"/>
</dbReference>
<sequence length="392" mass="40512">MAALAVGSSGSLLLILEPPLADNGILNPLPVTVLLLKCDILPVELLRPPLGHVVKGKAVDASGSLSLLAPLLELGKGNEELLSLLIIGEEVDSTLINGTGTGDLTALGLELGILDERGGAGVVGDKSFIDGTCPVDLIVPQLELDVGEPALGVRVPVHPAFEYLAGAGDVAEHLFHVDLVDAGEKRNGAVPDVASMVDEAVAHLELRILEPQGGVAVVDLKDALPDGAGAGEVALGLLPGGVLDPSASVPAGAADKVLELLALAEAVVGELVDVGDLLLGRADLGLLPLPGLPQDLLGSDLDGRRGLVLHAGRPRQLHLRVPLRQEPQVRVRRHVEEPCAATMGIRFQKIRGGGGGGRRNRKDRELGFEVVRDGGEGTGRPSTQRKEVVAVL</sequence>
<proteinExistence type="predicted"/>
<gene>
    <name evidence="2" type="ORF">C4D60_Mb04t21640</name>
</gene>
<evidence type="ECO:0000313" key="3">
    <source>
        <dbReference type="Proteomes" id="UP000317650"/>
    </source>
</evidence>
<name>A0A4S8KDP4_MUSBA</name>
<evidence type="ECO:0000256" key="1">
    <source>
        <dbReference type="SAM" id="MobiDB-lite"/>
    </source>
</evidence>
<dbReference type="AlphaFoldDB" id="A0A4S8KDP4"/>
<dbReference type="EMBL" id="PYDT01000001">
    <property type="protein sequence ID" value="THU73326.1"/>
    <property type="molecule type" value="Genomic_DNA"/>
</dbReference>
<reference evidence="2 3" key="1">
    <citation type="journal article" date="2019" name="Nat. Plants">
        <title>Genome sequencing of Musa balbisiana reveals subgenome evolution and function divergence in polyploid bananas.</title>
        <authorList>
            <person name="Yao X."/>
        </authorList>
    </citation>
    <scope>NUCLEOTIDE SEQUENCE [LARGE SCALE GENOMIC DNA]</scope>
    <source>
        <strain evidence="3">cv. DH-PKW</strain>
        <tissue evidence="2">Leaves</tissue>
    </source>
</reference>
<accession>A0A4S8KDP4</accession>
<evidence type="ECO:0000313" key="2">
    <source>
        <dbReference type="EMBL" id="THU73326.1"/>
    </source>
</evidence>
<comment type="caution">
    <text evidence="2">The sequence shown here is derived from an EMBL/GenBank/DDBJ whole genome shotgun (WGS) entry which is preliminary data.</text>
</comment>
<feature type="region of interest" description="Disordered" evidence="1">
    <location>
        <begin position="351"/>
        <end position="392"/>
    </location>
</feature>
<protein>
    <submittedName>
        <fullName evidence="2">Uncharacterized protein</fullName>
    </submittedName>
</protein>
<feature type="compositionally biased region" description="Basic and acidic residues" evidence="1">
    <location>
        <begin position="362"/>
        <end position="375"/>
    </location>
</feature>
<organism evidence="2 3">
    <name type="scientific">Musa balbisiana</name>
    <name type="common">Banana</name>
    <dbReference type="NCBI Taxonomy" id="52838"/>
    <lineage>
        <taxon>Eukaryota</taxon>
        <taxon>Viridiplantae</taxon>
        <taxon>Streptophyta</taxon>
        <taxon>Embryophyta</taxon>
        <taxon>Tracheophyta</taxon>
        <taxon>Spermatophyta</taxon>
        <taxon>Magnoliopsida</taxon>
        <taxon>Liliopsida</taxon>
        <taxon>Zingiberales</taxon>
        <taxon>Musaceae</taxon>
        <taxon>Musa</taxon>
    </lineage>
</organism>
<keyword evidence="3" id="KW-1185">Reference proteome</keyword>